<dbReference type="InterPro" id="IPR003953">
    <property type="entry name" value="FAD-dep_OxRdtase_2_FAD-bd"/>
</dbReference>
<evidence type="ECO:0000259" key="5">
    <source>
        <dbReference type="Pfam" id="PF00890"/>
    </source>
</evidence>
<proteinExistence type="predicted"/>
<comment type="cofactor">
    <cofactor evidence="1">
        <name>FAD</name>
        <dbReference type="ChEBI" id="CHEBI:57692"/>
    </cofactor>
</comment>
<dbReference type="InterPro" id="IPR036188">
    <property type="entry name" value="FAD/NAD-bd_sf"/>
</dbReference>
<evidence type="ECO:0000256" key="4">
    <source>
        <dbReference type="ARBA" id="ARBA00023002"/>
    </source>
</evidence>
<feature type="domain" description="FAD-dependent oxidoreductase 2 FAD-binding" evidence="5">
    <location>
        <begin position="10"/>
        <end position="485"/>
    </location>
</feature>
<organism evidence="6 7">
    <name type="scientific">Saccharopolyspora cebuensis</name>
    <dbReference type="NCBI Taxonomy" id="418759"/>
    <lineage>
        <taxon>Bacteria</taxon>
        <taxon>Bacillati</taxon>
        <taxon>Actinomycetota</taxon>
        <taxon>Actinomycetes</taxon>
        <taxon>Pseudonocardiales</taxon>
        <taxon>Pseudonocardiaceae</taxon>
        <taxon>Saccharopolyspora</taxon>
    </lineage>
</organism>
<name>A0ABV4CGE7_9PSEU</name>
<dbReference type="Proteomes" id="UP001564626">
    <property type="component" value="Unassembled WGS sequence"/>
</dbReference>
<sequence length="505" mass="52874">MGQQWDEEYDVVVVGSGAGALTGAHLAARAGRSVVVVEKTDRVGGMASYSGAALWLPGTQVQERAGVGDSTEAARTYLRAVLGPAEAAKQDAFVEAAPAVVAALEEDPAVEFAHQVFPDYFDRPGRIPGGRSIIPVDIAPAELGELLHLVRPPASRDRVGLDHSPEPLTRGRALIARLLLAFARTGRGVVHTGTCVDELVTDGDRVIGIAAERGGRRVRIGARQAVLLAAGGFEHDAGMRDEHGVAGEAAWSMAPDGTNTGEPLRAAMALGAATDLMHEAWWGTGLAMPDGTAGFIAGFAGGLVVDGRGHRYTNESLSYERLAREMAADPVRTPSYALFDHRTGGHLPAVVVPAGRPEEHLAAGTWTKADTLAELAESIGVAPEELTATVERYNRFAESGTDEDFGREADEYGRWFGEPVLVPVDRPPYYAAKLVLADLGTKGGLVIDVAGRVLRADGTAIPGLYAAGNTSASFTGAFYPGPGTPIATAMVFAALAVQDVLGAYR</sequence>
<dbReference type="PANTHER" id="PTHR43400">
    <property type="entry name" value="FUMARATE REDUCTASE"/>
    <property type="match status" value="1"/>
</dbReference>
<keyword evidence="3" id="KW-0274">FAD</keyword>
<evidence type="ECO:0000313" key="6">
    <source>
        <dbReference type="EMBL" id="MEY8039854.1"/>
    </source>
</evidence>
<dbReference type="Gene3D" id="3.50.50.60">
    <property type="entry name" value="FAD/NAD(P)-binding domain"/>
    <property type="match status" value="2"/>
</dbReference>
<keyword evidence="2" id="KW-0285">Flavoprotein</keyword>
<evidence type="ECO:0000256" key="3">
    <source>
        <dbReference type="ARBA" id="ARBA00022827"/>
    </source>
</evidence>
<comment type="caution">
    <text evidence="6">The sequence shown here is derived from an EMBL/GenBank/DDBJ whole genome shotgun (WGS) entry which is preliminary data.</text>
</comment>
<keyword evidence="7" id="KW-1185">Reference proteome</keyword>
<keyword evidence="4" id="KW-0560">Oxidoreductase</keyword>
<accession>A0ABV4CGE7</accession>
<dbReference type="InterPro" id="IPR027477">
    <property type="entry name" value="Succ_DH/fumarate_Rdtase_cat_sf"/>
</dbReference>
<evidence type="ECO:0000256" key="2">
    <source>
        <dbReference type="ARBA" id="ARBA00022630"/>
    </source>
</evidence>
<dbReference type="RefSeq" id="WP_345363923.1">
    <property type="nucleotide sequence ID" value="NZ_BAABII010000010.1"/>
</dbReference>
<dbReference type="InterPro" id="IPR050315">
    <property type="entry name" value="FAD-oxidoreductase_2"/>
</dbReference>
<dbReference type="EMBL" id="JBGEHV010000015">
    <property type="protein sequence ID" value="MEY8039854.1"/>
    <property type="molecule type" value="Genomic_DNA"/>
</dbReference>
<protein>
    <submittedName>
        <fullName evidence="6">FAD-dependent oxidoreductase</fullName>
    </submittedName>
</protein>
<dbReference type="PRINTS" id="PR00411">
    <property type="entry name" value="PNDRDTASEI"/>
</dbReference>
<dbReference type="Pfam" id="PF00890">
    <property type="entry name" value="FAD_binding_2"/>
    <property type="match status" value="1"/>
</dbReference>
<evidence type="ECO:0000313" key="7">
    <source>
        <dbReference type="Proteomes" id="UP001564626"/>
    </source>
</evidence>
<dbReference type="SUPFAM" id="SSF51905">
    <property type="entry name" value="FAD/NAD(P)-binding domain"/>
    <property type="match status" value="1"/>
</dbReference>
<reference evidence="6 7" key="1">
    <citation type="submission" date="2024-08" db="EMBL/GenBank/DDBJ databases">
        <title>Genome mining of Saccharopolyspora cebuensis PGLac3 from Nigerian medicinal plant.</title>
        <authorList>
            <person name="Ezeobiora C.E."/>
            <person name="Igbokwe N.H."/>
            <person name="Amin D.H."/>
            <person name="Mendie U.E."/>
        </authorList>
    </citation>
    <scope>NUCLEOTIDE SEQUENCE [LARGE SCALE GENOMIC DNA]</scope>
    <source>
        <strain evidence="6 7">PGLac3</strain>
    </source>
</reference>
<dbReference type="SUPFAM" id="SSF56425">
    <property type="entry name" value="Succinate dehydrogenase/fumarate reductase flavoprotein, catalytic domain"/>
    <property type="match status" value="1"/>
</dbReference>
<gene>
    <name evidence="6" type="ORF">AB8O55_10640</name>
</gene>
<evidence type="ECO:0000256" key="1">
    <source>
        <dbReference type="ARBA" id="ARBA00001974"/>
    </source>
</evidence>
<dbReference type="PANTHER" id="PTHR43400:SF10">
    <property type="entry name" value="3-OXOSTEROID 1-DEHYDROGENASE"/>
    <property type="match status" value="1"/>
</dbReference>